<dbReference type="EMBL" id="LC738880">
    <property type="protein sequence ID" value="BDT62984.1"/>
    <property type="molecule type" value="Genomic_DNA"/>
</dbReference>
<reference evidence="2" key="1">
    <citation type="submission" date="2022-10" db="EMBL/GenBank/DDBJ databases">
        <title>Genome sequences of endogenous nimaviruses in decapod crustaceans.</title>
        <authorList>
            <person name="Kawato S."/>
            <person name="Nozaki R."/>
            <person name="Kondo H."/>
            <person name="Hirono I."/>
        </authorList>
    </citation>
    <scope>NUCLEOTIDE SEQUENCE</scope>
    <source>
        <strain evidence="2">Ube2021</strain>
    </source>
</reference>
<feature type="region of interest" description="Disordered" evidence="1">
    <location>
        <begin position="778"/>
        <end position="851"/>
    </location>
</feature>
<feature type="region of interest" description="Disordered" evidence="1">
    <location>
        <begin position="558"/>
        <end position="579"/>
    </location>
</feature>
<feature type="compositionally biased region" description="Basic and acidic residues" evidence="1">
    <location>
        <begin position="814"/>
        <end position="826"/>
    </location>
</feature>
<feature type="compositionally biased region" description="Acidic residues" evidence="1">
    <location>
        <begin position="561"/>
        <end position="578"/>
    </location>
</feature>
<feature type="compositionally biased region" description="Low complexity" evidence="1">
    <location>
        <begin position="476"/>
        <end position="488"/>
    </location>
</feature>
<proteinExistence type="predicted"/>
<feature type="region of interest" description="Disordered" evidence="1">
    <location>
        <begin position="447"/>
        <end position="513"/>
    </location>
</feature>
<organism evidence="2">
    <name type="scientific">Trachysalambria curvirostris nimavirus</name>
    <dbReference type="NCBI Taxonomy" id="2984282"/>
    <lineage>
        <taxon>Viruses</taxon>
        <taxon>Viruses incertae sedis</taxon>
        <taxon>Naldaviricetes</taxon>
        <taxon>Nimaviridae</taxon>
    </lineage>
</organism>
<feature type="compositionally biased region" description="Acidic residues" evidence="1">
    <location>
        <begin position="461"/>
        <end position="471"/>
    </location>
</feature>
<name>A0A9C7C037_9VIRU</name>
<evidence type="ECO:0000256" key="1">
    <source>
        <dbReference type="SAM" id="MobiDB-lite"/>
    </source>
</evidence>
<feature type="compositionally biased region" description="Basic and acidic residues" evidence="1">
    <location>
        <begin position="795"/>
        <end position="804"/>
    </location>
</feature>
<protein>
    <submittedName>
        <fullName evidence="2">Wsv151-like protein</fullName>
    </submittedName>
</protein>
<accession>A0A9C7C037</accession>
<sequence length="1469" mass="163174">MDLDTPREISSAFQQCLTDIKNGCDLIDLKTKKAALDIKNLQNERKTMFPLSRSGATDLDQSLRSDIINTYAALQTETEEAIQKSIRVHTNLERIIRKQKALDLLMGVDTVDLPQEYVFATRFSVKSQNRDVIGYERCIAACVRVGGKYAVAMRRSDGIHESGKPSCTETNKKSSVLSDCRDKIFACELRDEFYLDKFYPLVGFENIKGSTYALFLTGLSLQAKLPDKVPSAEPTCGLHNLLITGHRVAKVPVLRLFARTDDMSKLDLGPVPEICIPYQTQQCDGEDLMHIEKTLSEMFESESEARDSASVQDAVSVYDYGPEYRHSNKQSVEANSSSNTLPAFQLSSLRADDFGGSWCNINAFRLVESGGFSGEDQENKLPEMNDISCFSDCIDIRLTKGMDLCCCITIESGRKLFDARPVPYTMADNRICQGELSRDLRALHGEGLLQDGRGGDRDEHAENEESEENDSGGDSGSSSDIWGSSGDNTRQAESSRKGKKTASQTKNASRFRLHSTFQENEVIEKLTYWQQRRKECGEIVGSSTSWWCSLSPPLKVVGPGEDNDGEGDEAGQEFDEKEGDCGATREIVNETGRERPAAILASSCLETEAAVKTAEVINDYTSEAEVCSLLRETIYSVINKERSDKSCLEKTKLSWALMQLNMSSIRFPDIWDAESVSVACGLLEDEANASSVARHISSEISKTAIFGGVCNDSSSEMVSRIEGQRKYISGNRNVRLSPLKQDAEREIDAALSRWIKSKLPYTPAFPNIFSNQTRLNKRTISGSDKSIHGKRRRHNEMEEGGSEKEELEEEEEDEKKRREMMKRVGIEETEEEVQQKTKKRSGTGETEEDAAAPISSFVSIVPPSFIKMPRVNNGGVADHIADIFGRALYGMKNPVSVYSKICSAVNALRDRLINGNKRYKPDPTFEGILFDKINALNGSGERYDGKRTLLEYETDRLHQLFVPSSSLDTDNCICARSNRLYKNAVSWSLSGDHIKTVVAATMMRRVYEEYYAYKKLVSVLIFNRLKRDLEGNSSTHDPALAAVFNWYTTVVVRNRVCDMFPYMTQGEDKSLMECIADNKVISGLLINAIIDSLRWIANIDIPSGYLKGLLDSEAYTDAKDVGHNGTRELPCETLDETAKFVVPSLRIGTPLLQTASRMSCHIMGPIFVHIKSSETGLEGADFGKLFVNTITGKGLFTVVPEPSTSGEAHTTSKKRMVNIVNEKSRVFPTLAASPSLSVGRMSSSGGKSIFDKRRFQNSRESLAAPSRRKTARSSSSSSRQLWDIRLTSNSGTRRAGFVFPKTLWEIILRLRGAVSLSISPSKKSKLTHTLAEACTLQSNRTIDRICRSVALFAGDRCHDDLRACAPSELLLTVNVGSTYDEGSVTPKATCVMSYEECSKRLHSGPDRYSDAFFSYRSKLLRSSAGQSSGADYIGCACDISKGISKLSTSLLMLRNKHAHLVNSHTRRRK</sequence>
<evidence type="ECO:0000313" key="2">
    <source>
        <dbReference type="EMBL" id="BDT62984.1"/>
    </source>
</evidence>